<evidence type="ECO:0000313" key="1">
    <source>
        <dbReference type="EMBL" id="SMD36227.1"/>
    </source>
</evidence>
<proteinExistence type="predicted"/>
<organism evidence="1 2">
    <name type="scientific">Reichenbachiella faecimaris</name>
    <dbReference type="NCBI Taxonomy" id="692418"/>
    <lineage>
        <taxon>Bacteria</taxon>
        <taxon>Pseudomonadati</taxon>
        <taxon>Bacteroidota</taxon>
        <taxon>Cytophagia</taxon>
        <taxon>Cytophagales</taxon>
        <taxon>Reichenbachiellaceae</taxon>
        <taxon>Reichenbachiella</taxon>
    </lineage>
</organism>
<dbReference type="AlphaFoldDB" id="A0A1W2GHV5"/>
<gene>
    <name evidence="1" type="ORF">SAMN04488029_2783</name>
</gene>
<dbReference type="STRING" id="692418.SAMN04488029_2783"/>
<reference evidence="1 2" key="1">
    <citation type="submission" date="2017-04" db="EMBL/GenBank/DDBJ databases">
        <authorList>
            <person name="Afonso C.L."/>
            <person name="Miller P.J."/>
            <person name="Scott M.A."/>
            <person name="Spackman E."/>
            <person name="Goraichik I."/>
            <person name="Dimitrov K.M."/>
            <person name="Suarez D.L."/>
            <person name="Swayne D.E."/>
        </authorList>
    </citation>
    <scope>NUCLEOTIDE SEQUENCE [LARGE SCALE GENOMIC DNA]</scope>
    <source>
        <strain evidence="1 2">DSM 26133</strain>
    </source>
</reference>
<dbReference type="Proteomes" id="UP000192472">
    <property type="component" value="Unassembled WGS sequence"/>
</dbReference>
<keyword evidence="2" id="KW-1185">Reference proteome</keyword>
<name>A0A1W2GHV5_REIFA</name>
<protein>
    <recommendedName>
        <fullName evidence="3">TIR domain-containing protein</fullName>
    </recommendedName>
</protein>
<dbReference type="EMBL" id="FWYF01000003">
    <property type="protein sequence ID" value="SMD36227.1"/>
    <property type="molecule type" value="Genomic_DNA"/>
</dbReference>
<evidence type="ECO:0008006" key="3">
    <source>
        <dbReference type="Google" id="ProtNLM"/>
    </source>
</evidence>
<accession>A0A1W2GHV5</accession>
<sequence length="212" mass="24238">MIFYNPTDNDVLTKRIKYNPRSAFIMTQLGGAKTELLNDILSQLNSALNQNKIQFLDANSLVTGKDFLSKIWNLALSVPIGIAVLSETMQQTTVANIYYELGLMNALGKETVVIKTPNFKIPSDFIRTEYIKYDNSFGEKLESFLKQIFDQAEYYGVMADSLIAKPLLSIDYLRRAYLITQDDGYKNRAFEIINSNQFDEHTSMMVNSYFDL</sequence>
<evidence type="ECO:0000313" key="2">
    <source>
        <dbReference type="Proteomes" id="UP000192472"/>
    </source>
</evidence>